<dbReference type="Gene3D" id="1.20.1250.20">
    <property type="entry name" value="MFS general substrate transporter like domains"/>
    <property type="match status" value="1"/>
</dbReference>
<evidence type="ECO:0000313" key="10">
    <source>
        <dbReference type="EMBL" id="RYO67039.1"/>
    </source>
</evidence>
<dbReference type="InterPro" id="IPR036259">
    <property type="entry name" value="MFS_trans_sf"/>
</dbReference>
<evidence type="ECO:0000256" key="5">
    <source>
        <dbReference type="ARBA" id="ARBA00022989"/>
    </source>
</evidence>
<feature type="transmembrane region" description="Helical" evidence="8">
    <location>
        <begin position="563"/>
        <end position="587"/>
    </location>
</feature>
<keyword evidence="6 8" id="KW-0472">Membrane</keyword>
<sequence>MLGVGSRYPLNGVTEQDVISFYDTYELPIERDVFIRGVLALRHQASIESRFRKLAKSSPEAPIGTELRIGTWIYTRLEIEVLYNAWTRGKMETLKNLSRLHRLLIVACIYAAITQGWDQAAMAGAAIDVMADLGRPTTNTTLSKPGNNTEAFKIDLNLHLWLLGVTVGVPFFAGAVLGLIITDPIARILRFGRRGAICVAGIFSFISVVGSASIHKWEHLLGFRILLGAGMAGKASIVPILLSETSPKNVRGILLVFWQLFVAFGLFAGSIANLSVYKLNTHASWRYMFVAACIPALLLLSLILFSPESPRWLLKESGATEGHGNIALRRQSLVRKAFLALLDLRGEPVPILVAGELYLLHTRLIEEQRRLEKDLPGIFPAPAPLNDADRPHIALIEHISWRSRVQLMFFKRGSTRRAHLAAAAVMISQQLCGVNLLAFLADTFFKYSIFHNSEHVSTGQKQVLLGSSVALMGVNFISTIGALFFIDRGNGRRTLLNWSFPCMAISLLGSALVLSGSHDKPSSGVIAGHYTFLVLFITAYSVGEGPAAFVVSAEVFPLVNRELGMSLAVFWNFLGAGILAVVAPALWKTLGQQGVLLLFVGTNLFAWFICNWLVPNTGNEDLEDVFEQLEVETGFLLQYTLSTLFRRVTKPLEWCLHLGSKSWTNCGYGRKLRSRRAEFLEHQNRNGSTRPTEEHRSEGLEMMEE</sequence>
<feature type="transmembrane region" description="Helical" evidence="8">
    <location>
        <begin position="463"/>
        <end position="486"/>
    </location>
</feature>
<dbReference type="PRINTS" id="PR00171">
    <property type="entry name" value="SUGRTRNSPORT"/>
</dbReference>
<evidence type="ECO:0000256" key="1">
    <source>
        <dbReference type="ARBA" id="ARBA00004141"/>
    </source>
</evidence>
<reference evidence="11" key="1">
    <citation type="journal article" date="2019" name="bioRxiv">
        <title>Genomics, evolutionary history and diagnostics of the Alternaria alternata species group including apple and Asian pear pathotypes.</title>
        <authorList>
            <person name="Armitage A.D."/>
            <person name="Cockerton H.M."/>
            <person name="Sreenivasaprasad S."/>
            <person name="Woodhall J.W."/>
            <person name="Lane C.R."/>
            <person name="Harrison R.J."/>
            <person name="Clarkson J.P."/>
        </authorList>
    </citation>
    <scope>NUCLEOTIDE SEQUENCE [LARGE SCALE GENOMIC DNA]</scope>
    <source>
        <strain evidence="11">RGR 97.0016</strain>
    </source>
</reference>
<evidence type="ECO:0000256" key="6">
    <source>
        <dbReference type="ARBA" id="ARBA00023136"/>
    </source>
</evidence>
<dbReference type="InterPro" id="IPR005828">
    <property type="entry name" value="MFS_sugar_transport-like"/>
</dbReference>
<dbReference type="GO" id="GO:0016020">
    <property type="term" value="C:membrane"/>
    <property type="evidence" value="ECO:0007669"/>
    <property type="project" value="UniProtKB-SubCell"/>
</dbReference>
<protein>
    <recommendedName>
        <fullName evidence="9">Major facilitator superfamily (MFS) profile domain-containing protein</fullName>
    </recommendedName>
</protein>
<dbReference type="Proteomes" id="UP000293823">
    <property type="component" value="Unassembled WGS sequence"/>
</dbReference>
<comment type="caution">
    <text evidence="10">The sequence shown here is derived from an EMBL/GenBank/DDBJ whole genome shotgun (WGS) entry which is preliminary data.</text>
</comment>
<feature type="transmembrane region" description="Helical" evidence="8">
    <location>
        <begin position="194"/>
        <end position="215"/>
    </location>
</feature>
<name>A0A4Q4SAX9_9PLEO</name>
<feature type="transmembrane region" description="Helical" evidence="8">
    <location>
        <begin position="593"/>
        <end position="614"/>
    </location>
</feature>
<evidence type="ECO:0000256" key="7">
    <source>
        <dbReference type="SAM" id="MobiDB-lite"/>
    </source>
</evidence>
<dbReference type="GO" id="GO:0015798">
    <property type="term" value="P:myo-inositol transport"/>
    <property type="evidence" value="ECO:0007669"/>
    <property type="project" value="UniProtKB-ARBA"/>
</dbReference>
<organism evidence="10 11">
    <name type="scientific">Alternaria arborescens</name>
    <dbReference type="NCBI Taxonomy" id="156630"/>
    <lineage>
        <taxon>Eukaryota</taxon>
        <taxon>Fungi</taxon>
        <taxon>Dikarya</taxon>
        <taxon>Ascomycota</taxon>
        <taxon>Pezizomycotina</taxon>
        <taxon>Dothideomycetes</taxon>
        <taxon>Pleosporomycetidae</taxon>
        <taxon>Pleosporales</taxon>
        <taxon>Pleosporineae</taxon>
        <taxon>Pleosporaceae</taxon>
        <taxon>Alternaria</taxon>
        <taxon>Alternaria sect. Alternaria</taxon>
    </lineage>
</organism>
<dbReference type="PROSITE" id="PS50850">
    <property type="entry name" value="MFS"/>
    <property type="match status" value="1"/>
</dbReference>
<evidence type="ECO:0000256" key="4">
    <source>
        <dbReference type="ARBA" id="ARBA00022692"/>
    </source>
</evidence>
<accession>A0A4Q4SAX9</accession>
<evidence type="ECO:0000256" key="3">
    <source>
        <dbReference type="ARBA" id="ARBA00022448"/>
    </source>
</evidence>
<dbReference type="GO" id="GO:0022857">
    <property type="term" value="F:transmembrane transporter activity"/>
    <property type="evidence" value="ECO:0007669"/>
    <property type="project" value="InterPro"/>
</dbReference>
<feature type="transmembrane region" description="Helical" evidence="8">
    <location>
        <begin position="284"/>
        <end position="305"/>
    </location>
</feature>
<feature type="transmembrane region" description="Helical" evidence="8">
    <location>
        <begin position="530"/>
        <end position="551"/>
    </location>
</feature>
<keyword evidence="3" id="KW-0813">Transport</keyword>
<dbReference type="InterPro" id="IPR020846">
    <property type="entry name" value="MFS_dom"/>
</dbReference>
<evidence type="ECO:0000256" key="8">
    <source>
        <dbReference type="SAM" id="Phobius"/>
    </source>
</evidence>
<feature type="region of interest" description="Disordered" evidence="7">
    <location>
        <begin position="683"/>
        <end position="705"/>
    </location>
</feature>
<feature type="domain" description="Major facilitator superfamily (MFS) profile" evidence="9">
    <location>
        <begin position="104"/>
        <end position="618"/>
    </location>
</feature>
<evidence type="ECO:0000256" key="2">
    <source>
        <dbReference type="ARBA" id="ARBA00010992"/>
    </source>
</evidence>
<keyword evidence="4 8" id="KW-0812">Transmembrane</keyword>
<feature type="transmembrane region" description="Helical" evidence="8">
    <location>
        <begin position="221"/>
        <end position="242"/>
    </location>
</feature>
<dbReference type="InterPro" id="IPR003663">
    <property type="entry name" value="Sugar/inositol_transpt"/>
</dbReference>
<dbReference type="EMBL" id="PEJP01000017">
    <property type="protein sequence ID" value="RYO67039.1"/>
    <property type="molecule type" value="Genomic_DNA"/>
</dbReference>
<dbReference type="GO" id="GO:0015791">
    <property type="term" value="P:polyol transmembrane transport"/>
    <property type="evidence" value="ECO:0007669"/>
    <property type="project" value="UniProtKB-ARBA"/>
</dbReference>
<feature type="transmembrane region" description="Helical" evidence="8">
    <location>
        <begin position="418"/>
        <end position="441"/>
    </location>
</feature>
<dbReference type="OrthoDB" id="6339427at2759"/>
<comment type="subcellular location">
    <subcellularLocation>
        <location evidence="1">Membrane</location>
        <topology evidence="1">Multi-pass membrane protein</topology>
    </subcellularLocation>
</comment>
<keyword evidence="11" id="KW-1185">Reference proteome</keyword>
<feature type="transmembrane region" description="Helical" evidence="8">
    <location>
        <begin position="498"/>
        <end position="518"/>
    </location>
</feature>
<evidence type="ECO:0000313" key="11">
    <source>
        <dbReference type="Proteomes" id="UP000293823"/>
    </source>
</evidence>
<dbReference type="PANTHER" id="PTHR48020:SF40">
    <property type="entry name" value="MAJOR FACILITATOR SUPERFAMILY (MFS) PROFILE DOMAIN-CONTAINING PROTEIN"/>
    <property type="match status" value="1"/>
</dbReference>
<dbReference type="PANTHER" id="PTHR48020">
    <property type="entry name" value="PROTON MYO-INOSITOL COTRANSPORTER"/>
    <property type="match status" value="1"/>
</dbReference>
<dbReference type="InterPro" id="IPR050814">
    <property type="entry name" value="Myo-inositol_Transporter"/>
</dbReference>
<comment type="similarity">
    <text evidence="2">Belongs to the major facilitator superfamily. Sugar transporter (TC 2.A.1.1) family.</text>
</comment>
<feature type="transmembrane region" description="Helical" evidence="8">
    <location>
        <begin position="254"/>
        <end position="272"/>
    </location>
</feature>
<gene>
    <name evidence="10" type="ORF">AA0113_g5143</name>
</gene>
<feature type="transmembrane region" description="Helical" evidence="8">
    <location>
        <begin position="160"/>
        <end position="182"/>
    </location>
</feature>
<keyword evidence="5 8" id="KW-1133">Transmembrane helix</keyword>
<dbReference type="SUPFAM" id="SSF103473">
    <property type="entry name" value="MFS general substrate transporter"/>
    <property type="match status" value="1"/>
</dbReference>
<evidence type="ECO:0000259" key="9">
    <source>
        <dbReference type="PROSITE" id="PS50850"/>
    </source>
</evidence>
<proteinExistence type="inferred from homology"/>
<dbReference type="Pfam" id="PF00083">
    <property type="entry name" value="Sugar_tr"/>
    <property type="match status" value="2"/>
</dbReference>
<dbReference type="AlphaFoldDB" id="A0A4Q4SAX9"/>